<dbReference type="AlphaFoldDB" id="A0A9D7LQA5"/>
<keyword evidence="1" id="KW-1133">Transmembrane helix</keyword>
<proteinExistence type="predicted"/>
<name>A0A9D7LQA5_9RHOO</name>
<evidence type="ECO:0000256" key="1">
    <source>
        <dbReference type="SAM" id="Phobius"/>
    </source>
</evidence>
<keyword evidence="1" id="KW-0472">Membrane</keyword>
<dbReference type="Proteomes" id="UP000808146">
    <property type="component" value="Unassembled WGS sequence"/>
</dbReference>
<feature type="transmembrane region" description="Helical" evidence="1">
    <location>
        <begin position="9"/>
        <end position="27"/>
    </location>
</feature>
<accession>A0A9D7LQA5</accession>
<protein>
    <submittedName>
        <fullName evidence="2">Uncharacterized protein</fullName>
    </submittedName>
</protein>
<reference evidence="2" key="1">
    <citation type="submission" date="2020-10" db="EMBL/GenBank/DDBJ databases">
        <title>Connecting structure to function with the recovery of over 1000 high-quality activated sludge metagenome-assembled genomes encoding full-length rRNA genes using long-read sequencing.</title>
        <authorList>
            <person name="Singleton C.M."/>
            <person name="Petriglieri F."/>
            <person name="Kristensen J.M."/>
            <person name="Kirkegaard R.H."/>
            <person name="Michaelsen T.Y."/>
            <person name="Andersen M.H."/>
            <person name="Karst S.M."/>
            <person name="Dueholm M.S."/>
            <person name="Nielsen P.H."/>
            <person name="Albertsen M."/>
        </authorList>
    </citation>
    <scope>NUCLEOTIDE SEQUENCE</scope>
    <source>
        <strain evidence="2">OdNE_18-Q3-R46-58_BAT3C.305</strain>
    </source>
</reference>
<gene>
    <name evidence="2" type="ORF">IPN75_06645</name>
</gene>
<organism evidence="2 3">
    <name type="scientific">Candidatus Dechloromonas phosphorivorans</name>
    <dbReference type="NCBI Taxonomy" id="2899244"/>
    <lineage>
        <taxon>Bacteria</taxon>
        <taxon>Pseudomonadati</taxon>
        <taxon>Pseudomonadota</taxon>
        <taxon>Betaproteobacteria</taxon>
        <taxon>Rhodocyclales</taxon>
        <taxon>Azonexaceae</taxon>
        <taxon>Dechloromonas</taxon>
    </lineage>
</organism>
<evidence type="ECO:0000313" key="3">
    <source>
        <dbReference type="Proteomes" id="UP000808146"/>
    </source>
</evidence>
<evidence type="ECO:0000313" key="2">
    <source>
        <dbReference type="EMBL" id="MBK8890085.1"/>
    </source>
</evidence>
<comment type="caution">
    <text evidence="2">The sequence shown here is derived from an EMBL/GenBank/DDBJ whole genome shotgun (WGS) entry which is preliminary data.</text>
</comment>
<dbReference type="EMBL" id="JADKBR010000005">
    <property type="protein sequence ID" value="MBK8890085.1"/>
    <property type="molecule type" value="Genomic_DNA"/>
</dbReference>
<keyword evidence="1" id="KW-0812">Transmembrane</keyword>
<sequence length="79" mass="8918">MPPTPYRQLALQGAAIILVLSLAWPYFGWADEAMPWRETCLAIGSVAFAFATLSRQPWPWRIVHAAIIPLAWFFYQAPG</sequence>